<proteinExistence type="predicted"/>
<dbReference type="Gene3D" id="3.40.50.300">
    <property type="entry name" value="P-loop containing nucleotide triphosphate hydrolases"/>
    <property type="match status" value="1"/>
</dbReference>
<name>A0AAU6VSM7_UNCXX</name>
<protein>
    <recommendedName>
        <fullName evidence="2">ATP-binding protein</fullName>
    </recommendedName>
</protein>
<reference evidence="1" key="1">
    <citation type="submission" date="2022-03" db="EMBL/GenBank/DDBJ databases">
        <title>Sea Food Isolates.</title>
        <authorList>
            <person name="Li c."/>
        </authorList>
    </citation>
    <scope>NUCLEOTIDE SEQUENCE</scope>
    <source>
        <strain evidence="1">19CA01SA08</strain>
    </source>
</reference>
<dbReference type="AlphaFoldDB" id="A0AAU6VSM7"/>
<evidence type="ECO:0008006" key="2">
    <source>
        <dbReference type="Google" id="ProtNLM"/>
    </source>
</evidence>
<gene>
    <name evidence="1" type="ORF">MRN67_05045</name>
</gene>
<accession>A0AAU6VSM7</accession>
<dbReference type="InterPro" id="IPR027417">
    <property type="entry name" value="P-loop_NTPase"/>
</dbReference>
<dbReference type="EMBL" id="CP095355">
    <property type="protein sequence ID" value="XAG89766.1"/>
    <property type="molecule type" value="Genomic_DNA"/>
</dbReference>
<organism evidence="1">
    <name type="scientific">bacterium 19CA01SA08</name>
    <dbReference type="NCBI Taxonomy" id="2920574"/>
    <lineage>
        <taxon>Bacteria</taxon>
    </lineage>
</organism>
<evidence type="ECO:0000313" key="1">
    <source>
        <dbReference type="EMBL" id="XAG89766.1"/>
    </source>
</evidence>
<dbReference type="SUPFAM" id="SSF52540">
    <property type="entry name" value="P-loop containing nucleoside triphosphate hydrolases"/>
    <property type="match status" value="1"/>
</dbReference>
<sequence>MRTDQVFGISPEIRDASYVDRGELDSRLQKALLRTRHVAIRGPSKSGKSWLRLRVVENPIVVQCRLHKSFIDIYVDALSQLDIKLTISESRTGSVKGSIKASGAVGVNLLGKIGVDLQGEINGTGQKNEKSIGKDIEDLRFIADIIKASDRRLIIEDFHYMSTENRKGFAFDLKALWDYGVFLIIVGVWSETNLLLHLNPDLSGRVEEIPVDWSNSDLTKIINKGSGTLNLSVADPVKNKLVELAYGNAGVLQQLTLLTLDQANIEEKRFLNQKLDDVNFVDSAAMEYAEQLNPVYQQFSKLVSKGIRSRKNATGIYAHAMSAIIASTDSELINGLPAKSIYEKAHAKQDRIQYGNLKTILEKLPELQVDEDGRGLVVTYNTATEEISVVDRQLLLYRRFSTVKWPWEDLIAEAEKAGGQLDSD</sequence>